<evidence type="ECO:0000256" key="5">
    <source>
        <dbReference type="ARBA" id="ARBA00022801"/>
    </source>
</evidence>
<accession>A0ABZ2KK03</accession>
<evidence type="ECO:0000313" key="12">
    <source>
        <dbReference type="EMBL" id="WXA97299.1"/>
    </source>
</evidence>
<keyword evidence="2 10" id="KW-0645">Protease</keyword>
<evidence type="ECO:0000313" key="13">
    <source>
        <dbReference type="Proteomes" id="UP001379533"/>
    </source>
</evidence>
<dbReference type="CDD" id="cd07325">
    <property type="entry name" value="M48_Ste24p_like"/>
    <property type="match status" value="1"/>
</dbReference>
<feature type="domain" description="Peptidase M48" evidence="11">
    <location>
        <begin position="79"/>
        <end position="265"/>
    </location>
</feature>
<keyword evidence="13" id="KW-1185">Reference proteome</keyword>
<keyword evidence="7" id="KW-1133">Transmembrane helix</keyword>
<comment type="similarity">
    <text evidence="10">Belongs to the peptidase M48 family.</text>
</comment>
<evidence type="ECO:0000256" key="7">
    <source>
        <dbReference type="ARBA" id="ARBA00022989"/>
    </source>
</evidence>
<reference evidence="12 13" key="1">
    <citation type="submission" date="2021-12" db="EMBL/GenBank/DDBJ databases">
        <title>Discovery of the Pendulisporaceae a myxobacterial family with distinct sporulation behavior and unique specialized metabolism.</title>
        <authorList>
            <person name="Garcia R."/>
            <person name="Popoff A."/>
            <person name="Bader C.D."/>
            <person name="Loehr J."/>
            <person name="Walesch S."/>
            <person name="Walt C."/>
            <person name="Boldt J."/>
            <person name="Bunk B."/>
            <person name="Haeckl F.J.F.P.J."/>
            <person name="Gunesch A.P."/>
            <person name="Birkelbach J."/>
            <person name="Nuebel U."/>
            <person name="Pietschmann T."/>
            <person name="Bach T."/>
            <person name="Mueller R."/>
        </authorList>
    </citation>
    <scope>NUCLEOTIDE SEQUENCE [LARGE SCALE GENOMIC DNA]</scope>
    <source>
        <strain evidence="12 13">MSr12523</strain>
    </source>
</reference>
<dbReference type="PANTHER" id="PTHR43221">
    <property type="entry name" value="PROTEASE HTPX"/>
    <property type="match status" value="1"/>
</dbReference>
<dbReference type="RefSeq" id="WP_394847915.1">
    <property type="nucleotide sequence ID" value="NZ_CP089982.1"/>
</dbReference>
<evidence type="ECO:0000256" key="9">
    <source>
        <dbReference type="ARBA" id="ARBA00023136"/>
    </source>
</evidence>
<dbReference type="InterPro" id="IPR001915">
    <property type="entry name" value="Peptidase_M48"/>
</dbReference>
<evidence type="ECO:0000256" key="10">
    <source>
        <dbReference type="RuleBase" id="RU003983"/>
    </source>
</evidence>
<evidence type="ECO:0000259" key="11">
    <source>
        <dbReference type="Pfam" id="PF01435"/>
    </source>
</evidence>
<evidence type="ECO:0000256" key="4">
    <source>
        <dbReference type="ARBA" id="ARBA00022723"/>
    </source>
</evidence>
<comment type="cofactor">
    <cofactor evidence="10">
        <name>Zn(2+)</name>
        <dbReference type="ChEBI" id="CHEBI:29105"/>
    </cofactor>
    <text evidence="10">Binds 1 zinc ion per subunit.</text>
</comment>
<keyword evidence="9" id="KW-0472">Membrane</keyword>
<keyword evidence="3" id="KW-0812">Transmembrane</keyword>
<evidence type="ECO:0000256" key="3">
    <source>
        <dbReference type="ARBA" id="ARBA00022692"/>
    </source>
</evidence>
<dbReference type="PANTHER" id="PTHR43221:SF3">
    <property type="entry name" value="SLL1280 PROTEIN"/>
    <property type="match status" value="1"/>
</dbReference>
<dbReference type="Gene3D" id="3.30.2010.10">
    <property type="entry name" value="Metalloproteases ('zincins'), catalytic domain"/>
    <property type="match status" value="1"/>
</dbReference>
<keyword evidence="5 10" id="KW-0378">Hydrolase</keyword>
<proteinExistence type="inferred from homology"/>
<dbReference type="InterPro" id="IPR050083">
    <property type="entry name" value="HtpX_protease"/>
</dbReference>
<evidence type="ECO:0000256" key="6">
    <source>
        <dbReference type="ARBA" id="ARBA00022833"/>
    </source>
</evidence>
<name>A0ABZ2KK03_9BACT</name>
<evidence type="ECO:0000256" key="8">
    <source>
        <dbReference type="ARBA" id="ARBA00023049"/>
    </source>
</evidence>
<dbReference type="Proteomes" id="UP001379533">
    <property type="component" value="Chromosome"/>
</dbReference>
<dbReference type="Pfam" id="PF01435">
    <property type="entry name" value="Peptidase_M48"/>
    <property type="match status" value="1"/>
</dbReference>
<sequence length="302" mass="33314">MAQLPELDFKAYVEKKRAERAGGGPETSGHEYAYISDRQTRAAFERMKAVELAVQSTVRVFKQVGKGQLLGNAVKVSERQFPRIGRIVESCAETLHIQAPTVYIVNSPVLNAATYGTNDDAFIMVHSALIDHYTDDELLTVIGHECGHIHNQHVVYLTALHYLTHAAGALLRVVGWALEPALIALRAWSRRAEITSDRAGMLCGKSDAVAARALTKLALGSKKLYEEFNLDAFLEQYEEGKNDTVGRYMEVFATHPWLPKRVLAMRVFAESELYRKAAGLGTGGIAMSEVDDRVLALLKGDA</sequence>
<dbReference type="EMBL" id="CP089982">
    <property type="protein sequence ID" value="WXA97299.1"/>
    <property type="molecule type" value="Genomic_DNA"/>
</dbReference>
<evidence type="ECO:0000256" key="2">
    <source>
        <dbReference type="ARBA" id="ARBA00022670"/>
    </source>
</evidence>
<gene>
    <name evidence="12" type="ORF">LZC95_10675</name>
</gene>
<keyword evidence="4" id="KW-0479">Metal-binding</keyword>
<protein>
    <submittedName>
        <fullName evidence="12">M48 family metallopeptidase</fullName>
    </submittedName>
</protein>
<evidence type="ECO:0000256" key="1">
    <source>
        <dbReference type="ARBA" id="ARBA00022475"/>
    </source>
</evidence>
<keyword evidence="8 10" id="KW-0482">Metalloprotease</keyword>
<keyword evidence="6 10" id="KW-0862">Zinc</keyword>
<keyword evidence="1" id="KW-1003">Cell membrane</keyword>
<organism evidence="12 13">
    <name type="scientific">Pendulispora brunnea</name>
    <dbReference type="NCBI Taxonomy" id="2905690"/>
    <lineage>
        <taxon>Bacteria</taxon>
        <taxon>Pseudomonadati</taxon>
        <taxon>Myxococcota</taxon>
        <taxon>Myxococcia</taxon>
        <taxon>Myxococcales</taxon>
        <taxon>Sorangiineae</taxon>
        <taxon>Pendulisporaceae</taxon>
        <taxon>Pendulispora</taxon>
    </lineage>
</organism>